<feature type="domain" description="CHAD" evidence="1">
    <location>
        <begin position="9"/>
        <end position="273"/>
    </location>
</feature>
<dbReference type="Proteomes" id="UP000006176">
    <property type="component" value="Chromosome"/>
</dbReference>
<keyword evidence="3" id="KW-1185">Reference proteome</keyword>
<dbReference type="OrthoDB" id="9777271at2"/>
<evidence type="ECO:0000313" key="3">
    <source>
        <dbReference type="Proteomes" id="UP000006176"/>
    </source>
</evidence>
<protein>
    <recommendedName>
        <fullName evidence="1">CHAD domain-containing protein</fullName>
    </recommendedName>
</protein>
<evidence type="ECO:0000259" key="1">
    <source>
        <dbReference type="PROSITE" id="PS51708"/>
    </source>
</evidence>
<dbReference type="PANTHER" id="PTHR39339">
    <property type="entry name" value="SLR1444 PROTEIN"/>
    <property type="match status" value="1"/>
</dbReference>
<dbReference type="PATRIC" id="fig|760154.4.peg.1025"/>
<proteinExistence type="predicted"/>
<dbReference type="Pfam" id="PF05235">
    <property type="entry name" value="CHAD"/>
    <property type="match status" value="1"/>
</dbReference>
<dbReference type="PANTHER" id="PTHR39339:SF1">
    <property type="entry name" value="CHAD DOMAIN-CONTAINING PROTEIN"/>
    <property type="match status" value="1"/>
</dbReference>
<dbReference type="AlphaFoldDB" id="I3XWJ9"/>
<gene>
    <name evidence="2" type="ordered locus">Sulba_1024</name>
</gene>
<dbReference type="EMBL" id="CP003333">
    <property type="protein sequence ID" value="AFL68323.1"/>
    <property type="molecule type" value="Genomic_DNA"/>
</dbReference>
<dbReference type="RefSeq" id="WP_014769202.1">
    <property type="nucleotide sequence ID" value="NC_018002.1"/>
</dbReference>
<dbReference type="PROSITE" id="PS51708">
    <property type="entry name" value="CHAD"/>
    <property type="match status" value="1"/>
</dbReference>
<dbReference type="eggNOG" id="COG5607">
    <property type="taxonomic scope" value="Bacteria"/>
</dbReference>
<organism evidence="2 3">
    <name type="scientific">Sulfurospirillum barnesii (strain ATCC 700032 / DSM 10660 / SES-3)</name>
    <dbReference type="NCBI Taxonomy" id="760154"/>
    <lineage>
        <taxon>Bacteria</taxon>
        <taxon>Pseudomonadati</taxon>
        <taxon>Campylobacterota</taxon>
        <taxon>Epsilonproteobacteria</taxon>
        <taxon>Campylobacterales</taxon>
        <taxon>Sulfurospirillaceae</taxon>
        <taxon>Sulfurospirillum</taxon>
    </lineage>
</organism>
<reference evidence="2 3" key="1">
    <citation type="submission" date="2012-06" db="EMBL/GenBank/DDBJ databases">
        <title>Complete sequence of Sulfurospirillum barnesii SES-3.</title>
        <authorList>
            <consortium name="US DOE Joint Genome Institute"/>
            <person name="Lucas S."/>
            <person name="Han J."/>
            <person name="Lapidus A."/>
            <person name="Cheng J.-F."/>
            <person name="Goodwin L."/>
            <person name="Pitluck S."/>
            <person name="Peters L."/>
            <person name="Ovchinnikova G."/>
            <person name="Lu M."/>
            <person name="Detter J.C."/>
            <person name="Han C."/>
            <person name="Tapia R."/>
            <person name="Land M."/>
            <person name="Hauser L."/>
            <person name="Kyrpides N."/>
            <person name="Ivanova N."/>
            <person name="Pagani I."/>
            <person name="Stolz J."/>
            <person name="Arkin A."/>
            <person name="Dehal P."/>
            <person name="Oremland R."/>
            <person name="Saltikov C."/>
            <person name="Basu P."/>
            <person name="Hollibaugh J."/>
            <person name="Newman D."/>
            <person name="Stolyar S."/>
            <person name="Hazen T."/>
            <person name="Woyke T."/>
        </authorList>
    </citation>
    <scope>NUCLEOTIDE SEQUENCE [LARGE SCALE GENOMIC DNA]</scope>
    <source>
        <strain evidence="3">ATCC 700032 / DSM 10660 / SES-3</strain>
    </source>
</reference>
<dbReference type="InterPro" id="IPR007899">
    <property type="entry name" value="CHAD_dom"/>
</dbReference>
<dbReference type="STRING" id="760154.Sulba_1024"/>
<dbReference type="SMART" id="SM00880">
    <property type="entry name" value="CHAD"/>
    <property type="match status" value="1"/>
</dbReference>
<dbReference type="HOGENOM" id="CLU_952926_0_0_7"/>
<evidence type="ECO:0000313" key="2">
    <source>
        <dbReference type="EMBL" id="AFL68323.1"/>
    </source>
</evidence>
<dbReference type="Gene3D" id="1.40.20.10">
    <property type="entry name" value="CHAD domain"/>
    <property type="match status" value="1"/>
</dbReference>
<accession>I3XWJ9</accession>
<name>I3XWJ9_SULBS</name>
<dbReference type="InterPro" id="IPR038186">
    <property type="entry name" value="CHAD_dom_sf"/>
</dbReference>
<dbReference type="KEGG" id="sba:Sulba_1024"/>
<sequence>MSKKICLESPSIKDLLQETFLKAIHNIARYLDDVLQTKEAESLHQFRVNIRLARSLCKEFSMFMEKNHKKALSDRLEGLQQETNDMRDLDVFIECIQTYKTKVDKACESEFKRIEKALLREKKAAYVQFCKQYSVHQENVTAIEALLKDEQLYLSQAEGKWFVPAQKILEKRFKKIAKLSQKIALDSANEQFHTLRLHYKKLRYTCDALQLTAFAKSFKPIQTAFGHVQDKNMQIAYIQQHHANKSVFLEQIIALLEEELLEDKRQCIKKSNKRSIEKLHKKLHAIITCKKR</sequence>